<comment type="caution">
    <text evidence="1">The sequence shown here is derived from an EMBL/GenBank/DDBJ whole genome shotgun (WGS) entry which is preliminary data.</text>
</comment>
<dbReference type="Proteomes" id="UP000256829">
    <property type="component" value="Unassembled WGS sequence"/>
</dbReference>
<protein>
    <submittedName>
        <fullName evidence="1">Uncharacterized protein</fullName>
    </submittedName>
</protein>
<dbReference type="EMBL" id="QTJR01000004">
    <property type="protein sequence ID" value="RDY67786.1"/>
    <property type="molecule type" value="Genomic_DNA"/>
</dbReference>
<sequence>MDGGEMANEAEEITDRFKTILLDARDSGPEVLRAWLSEPDKFLRETRYSLPIHEVLRGLSVEEQEKAMAVADYAVRSSFSYLLKYLEEGESGLTFTLTAIDESTGAKECVIGDGVYREFADFVR</sequence>
<organism evidence="1 2">
    <name type="scientific">Lysobacter soli</name>
    <dbReference type="NCBI Taxonomy" id="453783"/>
    <lineage>
        <taxon>Bacteria</taxon>
        <taxon>Pseudomonadati</taxon>
        <taxon>Pseudomonadota</taxon>
        <taxon>Gammaproteobacteria</taxon>
        <taxon>Lysobacterales</taxon>
        <taxon>Lysobacteraceae</taxon>
        <taxon>Lysobacter</taxon>
    </lineage>
</organism>
<evidence type="ECO:0000313" key="1">
    <source>
        <dbReference type="EMBL" id="RDY67786.1"/>
    </source>
</evidence>
<evidence type="ECO:0000313" key="2">
    <source>
        <dbReference type="Proteomes" id="UP000256829"/>
    </source>
</evidence>
<reference evidence="1 2" key="1">
    <citation type="submission" date="2018-08" db="EMBL/GenBank/DDBJ databases">
        <title>Lysobacter soli KCTC 22011, whole genome shotgun sequence.</title>
        <authorList>
            <person name="Zhang X."/>
            <person name="Feng G."/>
            <person name="Zhu H."/>
        </authorList>
    </citation>
    <scope>NUCLEOTIDE SEQUENCE [LARGE SCALE GENOMIC DNA]</scope>
    <source>
        <strain evidence="1 2">KCTC 22011</strain>
    </source>
</reference>
<gene>
    <name evidence="1" type="ORF">DX912_07665</name>
</gene>
<name>A0A3D8VEH6_9GAMM</name>
<proteinExistence type="predicted"/>
<keyword evidence="2" id="KW-1185">Reference proteome</keyword>
<dbReference type="AlphaFoldDB" id="A0A3D8VEH6"/>
<accession>A0A3D8VEH6</accession>